<sequence>MTDDGIEKAIQQKHVRLMIMAPIQVYLGANVKVGWNR</sequence>
<reference evidence="1" key="1">
    <citation type="submission" date="2019-11" db="EMBL/GenBank/DDBJ databases">
        <authorList>
            <person name="Feng L."/>
        </authorList>
    </citation>
    <scope>NUCLEOTIDE SEQUENCE</scope>
    <source>
        <strain evidence="1">RgnavusLFYP19</strain>
    </source>
</reference>
<gene>
    <name evidence="1" type="ORF">RGLFYP19_02727</name>
</gene>
<evidence type="ECO:0000313" key="1">
    <source>
        <dbReference type="EMBL" id="VYU55459.1"/>
    </source>
</evidence>
<organism evidence="1">
    <name type="scientific">Mediterraneibacter gnavus</name>
    <name type="common">Ruminococcus gnavus</name>
    <dbReference type="NCBI Taxonomy" id="33038"/>
    <lineage>
        <taxon>Bacteria</taxon>
        <taxon>Bacillati</taxon>
        <taxon>Bacillota</taxon>
        <taxon>Clostridia</taxon>
        <taxon>Lachnospirales</taxon>
        <taxon>Lachnospiraceae</taxon>
        <taxon>Mediterraneibacter</taxon>
    </lineage>
</organism>
<proteinExistence type="predicted"/>
<dbReference type="AlphaFoldDB" id="A0A6N3FUY4"/>
<name>A0A6N3FUY4_MEDGN</name>
<dbReference type="EMBL" id="CACRUK010000041">
    <property type="protein sequence ID" value="VYU55459.1"/>
    <property type="molecule type" value="Genomic_DNA"/>
</dbReference>
<accession>A0A6N3FUY4</accession>
<protein>
    <submittedName>
        <fullName evidence="1">Uncharacterized protein</fullName>
    </submittedName>
</protein>